<dbReference type="EMBL" id="DVKT01000045">
    <property type="protein sequence ID" value="HIT39543.1"/>
    <property type="molecule type" value="Genomic_DNA"/>
</dbReference>
<comment type="caution">
    <text evidence="1">The sequence shown here is derived from an EMBL/GenBank/DDBJ whole genome shotgun (WGS) entry which is preliminary data.</text>
</comment>
<sequence length="305" mass="33066">MALQVQIWIKSIIENLFADNSFASKSVDHSEFVNEKTVHVPNAGAAPSVVKNRTTFPAAVTTREDVDLSYDIDEFSVDPIRIPNADKVELSYNKRESIIRGSRNKLADDIHASLIYSWIPSGVNTIFTEGAAVTAHIASATGNRKSMTKASVEAAQLLFDSQNIPQTGRYMLLDAYMYNQLKNSMTNNEVVAFLAGADPEKGVIGEYAGFRFYKRGQVAKTTKAGVLKEWSAAADATDSAAGIAWQEDCVSRALGASILFDDEGNPLYYGDIISFLQRAGGSYIRSDKKGVALICQATEEPSAGG</sequence>
<dbReference type="Proteomes" id="UP000886722">
    <property type="component" value="Unassembled WGS sequence"/>
</dbReference>
<evidence type="ECO:0000313" key="2">
    <source>
        <dbReference type="Proteomes" id="UP000886722"/>
    </source>
</evidence>
<accession>A0A9D1GEJ9</accession>
<dbReference type="AlphaFoldDB" id="A0A9D1GEJ9"/>
<reference evidence="1" key="1">
    <citation type="submission" date="2020-10" db="EMBL/GenBank/DDBJ databases">
        <authorList>
            <person name="Gilroy R."/>
        </authorList>
    </citation>
    <scope>NUCLEOTIDE SEQUENCE</scope>
    <source>
        <strain evidence="1">21143</strain>
    </source>
</reference>
<organism evidence="1 2">
    <name type="scientific">Candidatus Caccoplasma intestinavium</name>
    <dbReference type="NCBI Taxonomy" id="2840716"/>
    <lineage>
        <taxon>Bacteria</taxon>
        <taxon>Pseudomonadati</taxon>
        <taxon>Bacteroidota</taxon>
        <taxon>Bacteroidia</taxon>
        <taxon>Bacteroidales</taxon>
        <taxon>Bacteroidaceae</taxon>
        <taxon>Bacteroidaceae incertae sedis</taxon>
        <taxon>Candidatus Caccoplasma</taxon>
    </lineage>
</organism>
<gene>
    <name evidence="1" type="ORF">IAD06_05845</name>
</gene>
<reference evidence="1" key="2">
    <citation type="journal article" date="2021" name="PeerJ">
        <title>Extensive microbial diversity within the chicken gut microbiome revealed by metagenomics and culture.</title>
        <authorList>
            <person name="Gilroy R."/>
            <person name="Ravi A."/>
            <person name="Getino M."/>
            <person name="Pursley I."/>
            <person name="Horton D.L."/>
            <person name="Alikhan N.F."/>
            <person name="Baker D."/>
            <person name="Gharbi K."/>
            <person name="Hall N."/>
            <person name="Watson M."/>
            <person name="Adriaenssens E.M."/>
            <person name="Foster-Nyarko E."/>
            <person name="Jarju S."/>
            <person name="Secka A."/>
            <person name="Antonio M."/>
            <person name="Oren A."/>
            <person name="Chaudhuri R.R."/>
            <person name="La Ragione R."/>
            <person name="Hildebrand F."/>
            <person name="Pallen M.J."/>
        </authorList>
    </citation>
    <scope>NUCLEOTIDE SEQUENCE</scope>
    <source>
        <strain evidence="1">21143</strain>
    </source>
</reference>
<name>A0A9D1GEJ9_9BACT</name>
<proteinExistence type="predicted"/>
<protein>
    <submittedName>
        <fullName evidence="1">Uncharacterized protein</fullName>
    </submittedName>
</protein>
<evidence type="ECO:0000313" key="1">
    <source>
        <dbReference type="EMBL" id="HIT39543.1"/>
    </source>
</evidence>